<name>A0A089Q7W6_9ENTR</name>
<dbReference type="InterPro" id="IPR000468">
    <property type="entry name" value="Barstar"/>
</dbReference>
<dbReference type="Gene3D" id="3.30.370.10">
    <property type="entry name" value="Barstar-like"/>
    <property type="match status" value="1"/>
</dbReference>
<organism evidence="3 4">
    <name type="scientific">Cedecea neteri</name>
    <dbReference type="NCBI Taxonomy" id="158822"/>
    <lineage>
        <taxon>Bacteria</taxon>
        <taxon>Pseudomonadati</taxon>
        <taxon>Pseudomonadota</taxon>
        <taxon>Gammaproteobacteria</taxon>
        <taxon>Enterobacterales</taxon>
        <taxon>Enterobacteriaceae</taxon>
        <taxon>Cedecea</taxon>
    </lineage>
</organism>
<dbReference type="KEGG" id="cnt:JT31_23020"/>
<comment type="similarity">
    <text evidence="1">Belongs to the barstar family.</text>
</comment>
<dbReference type="EMBL" id="CP009451">
    <property type="protein sequence ID" value="AIR07376.1"/>
    <property type="molecule type" value="Genomic_DNA"/>
</dbReference>
<dbReference type="SUPFAM" id="SSF52038">
    <property type="entry name" value="Barstar-related"/>
    <property type="match status" value="1"/>
</dbReference>
<reference evidence="3 4" key="1">
    <citation type="submission" date="2014-09" db="EMBL/GenBank/DDBJ databases">
        <title>Cedecea neteri SSMD04 Genome Sequencing.</title>
        <authorList>
            <person name="Tan J.-Y."/>
        </authorList>
    </citation>
    <scope>NUCLEOTIDE SEQUENCE [LARGE SCALE GENOMIC DNA]</scope>
    <source>
        <strain evidence="3 4">SSMD04</strain>
    </source>
</reference>
<dbReference type="Proteomes" id="UP000029481">
    <property type="component" value="Chromosome"/>
</dbReference>
<keyword evidence="4" id="KW-1185">Reference proteome</keyword>
<dbReference type="AlphaFoldDB" id="A0A089Q7W6"/>
<accession>A0A089Q7W6</accession>
<evidence type="ECO:0000256" key="1">
    <source>
        <dbReference type="ARBA" id="ARBA00006845"/>
    </source>
</evidence>
<gene>
    <name evidence="3" type="ORF">JT31_23020</name>
</gene>
<dbReference type="RefSeq" id="WP_038482528.1">
    <property type="nucleotide sequence ID" value="NZ_CP009451.1"/>
</dbReference>
<dbReference type="Pfam" id="PF01337">
    <property type="entry name" value="Barstar"/>
    <property type="match status" value="1"/>
</dbReference>
<evidence type="ECO:0000313" key="3">
    <source>
        <dbReference type="EMBL" id="AIR07376.1"/>
    </source>
</evidence>
<feature type="domain" description="Barstar (barnase inhibitor)" evidence="2">
    <location>
        <begin position="31"/>
        <end position="113"/>
    </location>
</feature>
<protein>
    <recommendedName>
        <fullName evidence="2">Barstar (barnase inhibitor) domain-containing protein</fullName>
    </recommendedName>
</protein>
<dbReference type="OrthoDB" id="7575400at2"/>
<proteinExistence type="inferred from homology"/>
<sequence>MTDCNDVFKFVDGPASYNTGEVFFARLDPLIASTDELLNSIYYLLWFPGYFGFNWNALEDCLSDFCWITEKKIIIVHDRLPNIPSDDLKVYLEILMDVAMDWMGHEQHVLEVIFQEKDRENIKKILIS</sequence>
<evidence type="ECO:0000313" key="4">
    <source>
        <dbReference type="Proteomes" id="UP000029481"/>
    </source>
</evidence>
<evidence type="ECO:0000259" key="2">
    <source>
        <dbReference type="Pfam" id="PF01337"/>
    </source>
</evidence>
<dbReference type="InterPro" id="IPR035905">
    <property type="entry name" value="Barstar-like_sf"/>
</dbReference>